<evidence type="ECO:0000313" key="2">
    <source>
        <dbReference type="Proteomes" id="UP001516464"/>
    </source>
</evidence>
<evidence type="ECO:0000313" key="1">
    <source>
        <dbReference type="EMBL" id="KAF7682568.1"/>
    </source>
</evidence>
<name>A0ABQ7HWN7_9MICR</name>
<sequence length="304" mass="36167">MIAKRIRNKKLENEIKYKIYRNTEINKDLTAAYTANNISSGMEQEEEKELHLKEVIAGKQDAIPLPQIDMVDNIVEYTPYKRCKEMIRYDEDVPNKYIMTADDLKYCKSVDCTVDEFNDAVLLLQSGNYEGMILSEKMENLKDYILKRIIKNKGDEKFDAYVCFRKRTIKQARKSRKSEGLYLEKLKRMQLEVYLINKMMELKKLQCEKEKKLLWYKQELLGLCSSIGDTKSRKRMAKRIFGKEKIVYEQPFYKTLESFTAFIKNRRKMNAFKNKFMKETIEVDKEMLDNEVTVIYKNLVNNKT</sequence>
<protein>
    <submittedName>
        <fullName evidence="1">Enhancer of polycomb-like protein 1</fullName>
    </submittedName>
</protein>
<dbReference type="Proteomes" id="UP001516464">
    <property type="component" value="Unassembled WGS sequence"/>
</dbReference>
<organism evidence="1 2">
    <name type="scientific">Astathelohania contejeani</name>
    <dbReference type="NCBI Taxonomy" id="164912"/>
    <lineage>
        <taxon>Eukaryota</taxon>
        <taxon>Fungi</taxon>
        <taxon>Fungi incertae sedis</taxon>
        <taxon>Microsporidia</taxon>
        <taxon>Astathelohaniidae</taxon>
        <taxon>Astathelohania</taxon>
    </lineage>
</organism>
<gene>
    <name evidence="1" type="primary">epl-1</name>
    <name evidence="1" type="ORF">TCON_2206</name>
</gene>
<accession>A0ABQ7HWN7</accession>
<comment type="caution">
    <text evidence="1">The sequence shown here is derived from an EMBL/GenBank/DDBJ whole genome shotgun (WGS) entry which is preliminary data.</text>
</comment>
<proteinExistence type="predicted"/>
<keyword evidence="2" id="KW-1185">Reference proteome</keyword>
<reference evidence="1 2" key="1">
    <citation type="submission" date="2019-01" db="EMBL/GenBank/DDBJ databases">
        <title>Genomes sequencing and comparative genomics of infectious freshwater microsporidia, Cucumispora dikerogammari and Thelohania contejeani.</title>
        <authorList>
            <person name="Cormier A."/>
            <person name="Giraud I."/>
            <person name="Wattier R."/>
            <person name="Teixeira M."/>
            <person name="Grandjean F."/>
            <person name="Rigaud T."/>
            <person name="Cordaux R."/>
        </authorList>
    </citation>
    <scope>NUCLEOTIDE SEQUENCE [LARGE SCALE GENOMIC DNA]</scope>
    <source>
        <strain evidence="1">T1</strain>
        <tissue evidence="1">Spores</tissue>
    </source>
</reference>
<dbReference type="EMBL" id="SBIQ01000222">
    <property type="protein sequence ID" value="KAF7682568.1"/>
    <property type="molecule type" value="Genomic_DNA"/>
</dbReference>